<accession>A0ACC1HR53</accession>
<dbReference type="EMBL" id="JAMZIH010000651">
    <property type="protein sequence ID" value="KAJ1679040.1"/>
    <property type="molecule type" value="Genomic_DNA"/>
</dbReference>
<comment type="caution">
    <text evidence="1">The sequence shown here is derived from an EMBL/GenBank/DDBJ whole genome shotgun (WGS) entry which is preliminary data.</text>
</comment>
<protein>
    <submittedName>
        <fullName evidence="1">Uncharacterized protein</fullName>
    </submittedName>
</protein>
<proteinExistence type="predicted"/>
<gene>
    <name evidence="1" type="ORF">EV182_002853</name>
</gene>
<organism evidence="1 2">
    <name type="scientific">Spiromyces aspiralis</name>
    <dbReference type="NCBI Taxonomy" id="68401"/>
    <lineage>
        <taxon>Eukaryota</taxon>
        <taxon>Fungi</taxon>
        <taxon>Fungi incertae sedis</taxon>
        <taxon>Zoopagomycota</taxon>
        <taxon>Kickxellomycotina</taxon>
        <taxon>Kickxellomycetes</taxon>
        <taxon>Kickxellales</taxon>
        <taxon>Kickxellaceae</taxon>
        <taxon>Spiromyces</taxon>
    </lineage>
</organism>
<evidence type="ECO:0000313" key="2">
    <source>
        <dbReference type="Proteomes" id="UP001145114"/>
    </source>
</evidence>
<dbReference type="Proteomes" id="UP001145114">
    <property type="component" value="Unassembled WGS sequence"/>
</dbReference>
<evidence type="ECO:0000313" key="1">
    <source>
        <dbReference type="EMBL" id="KAJ1679040.1"/>
    </source>
</evidence>
<reference evidence="1" key="1">
    <citation type="submission" date="2022-06" db="EMBL/GenBank/DDBJ databases">
        <title>Phylogenomic reconstructions and comparative analyses of Kickxellomycotina fungi.</title>
        <authorList>
            <person name="Reynolds N.K."/>
            <person name="Stajich J.E."/>
            <person name="Barry K."/>
            <person name="Grigoriev I.V."/>
            <person name="Crous P."/>
            <person name="Smith M.E."/>
        </authorList>
    </citation>
    <scope>NUCLEOTIDE SEQUENCE</scope>
    <source>
        <strain evidence="1">RSA 2271</strain>
    </source>
</reference>
<sequence length="533" mass="59252">MANASLLQIKNLVSQAESLLGMVTVTISSMQCNQVSSPREDHIVTDTPKGLRVIPAEGPKSRGTYTAVEGLKRLERAIEMERSIWVKRLSDGSEVLDSQLRSANVPFYRAVFDCLCCYQSSVLDCFLTLPYATVKEDRTVQKHTVRIDLVVRDQGAVTWIKVVNKRLRDYWQVLGILEAEEEEGEGDFEVDFNGGEWTPSREAVMRLPFIQALHKYRQAAQETWEEEGRPLPKIRLVMNNDDDDDPCMARFLGVLVNVLDELEFELGFKCRRESPQQQQQRGHQSVDSCYIEVVNPQHVVRPPVEGPRGDGSKKALPTDTLMLDVTTLSAIVSNLTNSYPNPPDPTKFPAKQHRLQAKFERTSPVLPQLVELFEGKRLVTTKSSYECFSKLVANVACGGERARAATLFAGVPCGANGDGGSSSNGEDAGISPEWQAWMTACKDKGIKSYLPVVEVVPDHPSDRVIKLYELGPYRASSSFRPLHRDVFGTADSLRVSMVTANASTARNIHRLGIGSLHIVVHAPRSLVPEVYGE</sequence>
<keyword evidence="2" id="KW-1185">Reference proteome</keyword>
<name>A0ACC1HR53_9FUNG</name>